<sequence length="185" mass="18867">MKPALIGAVCGLAWAAGLRGLMSELAGVSSHVSWYGTFGQILLPGVLTGALLGYSVRSGDRRLIMAPLLFAVAVFVSPDAFKGLLFEGGIGGGAIALPLFGIAGGYLLAGRGPMWTRVLAGVVAVAPVPLWPLTNGPFGPDFAVTTAHGAWVALLLYSLIAVLEMACAIPLAGRRVSAAAGNQVR</sequence>
<dbReference type="EMBL" id="BMRE01000001">
    <property type="protein sequence ID" value="GGU13067.1"/>
    <property type="molecule type" value="Genomic_DNA"/>
</dbReference>
<accession>A0ABQ2UAF2</accession>
<feature type="transmembrane region" description="Helical" evidence="1">
    <location>
        <begin position="114"/>
        <end position="131"/>
    </location>
</feature>
<keyword evidence="1" id="KW-0812">Transmembrane</keyword>
<name>A0ABQ2UAF2_9PSEU</name>
<keyword evidence="1" id="KW-0472">Membrane</keyword>
<organism evidence="2 3">
    <name type="scientific">Lentzea flava</name>
    <dbReference type="NCBI Taxonomy" id="103732"/>
    <lineage>
        <taxon>Bacteria</taxon>
        <taxon>Bacillati</taxon>
        <taxon>Actinomycetota</taxon>
        <taxon>Actinomycetes</taxon>
        <taxon>Pseudonocardiales</taxon>
        <taxon>Pseudonocardiaceae</taxon>
        <taxon>Lentzea</taxon>
    </lineage>
</organism>
<comment type="caution">
    <text evidence="2">The sequence shown here is derived from an EMBL/GenBank/DDBJ whole genome shotgun (WGS) entry which is preliminary data.</text>
</comment>
<evidence type="ECO:0000313" key="3">
    <source>
        <dbReference type="Proteomes" id="UP000649573"/>
    </source>
</evidence>
<feature type="transmembrane region" description="Helical" evidence="1">
    <location>
        <begin position="151"/>
        <end position="172"/>
    </location>
</feature>
<reference evidence="3" key="1">
    <citation type="journal article" date="2019" name="Int. J. Syst. Evol. Microbiol.">
        <title>The Global Catalogue of Microorganisms (GCM) 10K type strain sequencing project: providing services to taxonomists for standard genome sequencing and annotation.</title>
        <authorList>
            <consortium name="The Broad Institute Genomics Platform"/>
            <consortium name="The Broad Institute Genome Sequencing Center for Infectious Disease"/>
            <person name="Wu L."/>
            <person name="Ma J."/>
        </authorList>
    </citation>
    <scope>NUCLEOTIDE SEQUENCE [LARGE SCALE GENOMIC DNA]</scope>
    <source>
        <strain evidence="3">JCM 3296</strain>
    </source>
</reference>
<feature type="transmembrane region" description="Helical" evidence="1">
    <location>
        <begin position="90"/>
        <end position="109"/>
    </location>
</feature>
<feature type="transmembrane region" description="Helical" evidence="1">
    <location>
        <begin position="63"/>
        <end position="84"/>
    </location>
</feature>
<gene>
    <name evidence="2" type="ORF">GCM10010178_00250</name>
</gene>
<evidence type="ECO:0000313" key="2">
    <source>
        <dbReference type="EMBL" id="GGU13067.1"/>
    </source>
</evidence>
<protein>
    <submittedName>
        <fullName evidence="2">Uncharacterized protein</fullName>
    </submittedName>
</protein>
<dbReference type="Proteomes" id="UP000649573">
    <property type="component" value="Unassembled WGS sequence"/>
</dbReference>
<dbReference type="RefSeq" id="WP_189251447.1">
    <property type="nucleotide sequence ID" value="NZ_BMRE01000001.1"/>
</dbReference>
<keyword evidence="1" id="KW-1133">Transmembrane helix</keyword>
<proteinExistence type="predicted"/>
<feature type="transmembrane region" description="Helical" evidence="1">
    <location>
        <begin position="33"/>
        <end position="56"/>
    </location>
</feature>
<keyword evidence="3" id="KW-1185">Reference proteome</keyword>
<evidence type="ECO:0000256" key="1">
    <source>
        <dbReference type="SAM" id="Phobius"/>
    </source>
</evidence>